<dbReference type="Proteomes" id="UP001379949">
    <property type="component" value="Unassembled WGS sequence"/>
</dbReference>
<evidence type="ECO:0000256" key="2">
    <source>
        <dbReference type="ARBA" id="ARBA00023125"/>
    </source>
</evidence>
<dbReference type="PANTHER" id="PTHR43280">
    <property type="entry name" value="ARAC-FAMILY TRANSCRIPTIONAL REGULATOR"/>
    <property type="match status" value="1"/>
</dbReference>
<evidence type="ECO:0000256" key="3">
    <source>
        <dbReference type="ARBA" id="ARBA00023163"/>
    </source>
</evidence>
<evidence type="ECO:0000259" key="4">
    <source>
        <dbReference type="PROSITE" id="PS01124"/>
    </source>
</evidence>
<dbReference type="SMART" id="SM00342">
    <property type="entry name" value="HTH_ARAC"/>
    <property type="match status" value="1"/>
</dbReference>
<evidence type="ECO:0000313" key="5">
    <source>
        <dbReference type="EMBL" id="MEL0613038.1"/>
    </source>
</evidence>
<dbReference type="SUPFAM" id="SSF46689">
    <property type="entry name" value="Homeodomain-like"/>
    <property type="match status" value="1"/>
</dbReference>
<evidence type="ECO:0000313" key="6">
    <source>
        <dbReference type="Proteomes" id="UP001379949"/>
    </source>
</evidence>
<name>A0ABU9G3H4_9GAMM</name>
<keyword evidence="1" id="KW-0805">Transcription regulation</keyword>
<dbReference type="InterPro" id="IPR009057">
    <property type="entry name" value="Homeodomain-like_sf"/>
</dbReference>
<dbReference type="PROSITE" id="PS01124">
    <property type="entry name" value="HTH_ARAC_FAMILY_2"/>
    <property type="match status" value="1"/>
</dbReference>
<accession>A0ABU9G3H4</accession>
<protein>
    <submittedName>
        <fullName evidence="5">Helix-turn-helix transcriptional regulator</fullName>
    </submittedName>
</protein>
<comment type="caution">
    <text evidence="5">The sequence shown here is derived from an EMBL/GenBank/DDBJ whole genome shotgun (WGS) entry which is preliminary data.</text>
</comment>
<feature type="domain" description="HTH araC/xylS-type" evidence="4">
    <location>
        <begin position="212"/>
        <end position="310"/>
    </location>
</feature>
<keyword evidence="6" id="KW-1185">Reference proteome</keyword>
<proteinExistence type="predicted"/>
<keyword evidence="3" id="KW-0804">Transcription</keyword>
<gene>
    <name evidence="5" type="ORF">V6242_07760</name>
</gene>
<evidence type="ECO:0000256" key="1">
    <source>
        <dbReference type="ARBA" id="ARBA00023015"/>
    </source>
</evidence>
<dbReference type="Pfam" id="PF12833">
    <property type="entry name" value="HTH_18"/>
    <property type="match status" value="1"/>
</dbReference>
<dbReference type="PANTHER" id="PTHR43280:SF32">
    <property type="entry name" value="TRANSCRIPTIONAL REGULATORY PROTEIN"/>
    <property type="match status" value="1"/>
</dbReference>
<dbReference type="EMBL" id="JBAKAR010000004">
    <property type="protein sequence ID" value="MEL0613038.1"/>
    <property type="molecule type" value="Genomic_DNA"/>
</dbReference>
<dbReference type="InterPro" id="IPR018060">
    <property type="entry name" value="HTH_AraC"/>
</dbReference>
<organism evidence="5 6">
    <name type="scientific">Marinomonas arenicola</name>
    <dbReference type="NCBI Taxonomy" id="569601"/>
    <lineage>
        <taxon>Bacteria</taxon>
        <taxon>Pseudomonadati</taxon>
        <taxon>Pseudomonadota</taxon>
        <taxon>Gammaproteobacteria</taxon>
        <taxon>Oceanospirillales</taxon>
        <taxon>Oceanospirillaceae</taxon>
        <taxon>Marinomonas</taxon>
    </lineage>
</organism>
<dbReference type="RefSeq" id="WP_341566870.1">
    <property type="nucleotide sequence ID" value="NZ_JBAKAR010000004.1"/>
</dbReference>
<dbReference type="Gene3D" id="1.10.10.60">
    <property type="entry name" value="Homeodomain-like"/>
    <property type="match status" value="1"/>
</dbReference>
<sequence length="312" mass="35294">MVTYFEIKNTEISMIGISLRMKNLIPQIEFNDSSLLKAGFEVFDIKKLYQRAASGELAYIDQAHRVNFHNLIIYTGNPGTHFVDFHAFPVEKNALVLVNKGQIHAFDLTHKPDAIIVVFTDQYMSEVSAAMDGRLFAPTQFMTSYQPSLVMSDEQAISIKSIFALISAEYQQASANIPYMKILFAAVLAKVSELKPETYHQQMSAAQINCFERFIQRLHGSYTQIRDANDYADKVGTSYKTLNKLCKLATNLTAKQLIDAHVILEAKRRLSIDNAQIQQIASDLGFEEVTNFVKYFKKHTLVTPSQFKKALA</sequence>
<keyword evidence="2" id="KW-0238">DNA-binding</keyword>
<reference evidence="5 6" key="1">
    <citation type="submission" date="2024-02" db="EMBL/GenBank/DDBJ databases">
        <title>Bacteria isolated from the canopy kelp, Nereocystis luetkeana.</title>
        <authorList>
            <person name="Pfister C.A."/>
            <person name="Younker I.T."/>
            <person name="Light S.H."/>
        </authorList>
    </citation>
    <scope>NUCLEOTIDE SEQUENCE [LARGE SCALE GENOMIC DNA]</scope>
    <source>
        <strain evidence="5 6">TI.4.07</strain>
    </source>
</reference>